<reference evidence="3 4" key="1">
    <citation type="submission" date="2017-06" db="EMBL/GenBank/DDBJ databases">
        <title>Complete genome sequence of Shewanella marisflavi EP1 associated with anaerobic 2,4-dinitrotoluene reduction and salt tolerance.</title>
        <authorList>
            <person name="Huang J."/>
        </authorList>
    </citation>
    <scope>NUCLEOTIDE SEQUENCE [LARGE SCALE GENOMIC DNA]</scope>
    <source>
        <strain evidence="3 4">EP1</strain>
    </source>
</reference>
<evidence type="ECO:0008006" key="5">
    <source>
        <dbReference type="Google" id="ProtNLM"/>
    </source>
</evidence>
<evidence type="ECO:0000256" key="2">
    <source>
        <dbReference type="SAM" id="Phobius"/>
    </source>
</evidence>
<feature type="transmembrane region" description="Helical" evidence="2">
    <location>
        <begin position="41"/>
        <end position="60"/>
    </location>
</feature>
<dbReference type="InterPro" id="IPR010718">
    <property type="entry name" value="DUF1294"/>
</dbReference>
<evidence type="ECO:0000313" key="3">
    <source>
        <dbReference type="EMBL" id="ASJ97709.1"/>
    </source>
</evidence>
<gene>
    <name evidence="3" type="ORF">CFF01_14600</name>
</gene>
<sequence length="162" mass="18765">MRKHRPNNPKQHQKLDEHRAKPSATRSNGNKRKQKKTRWTLGAKVRLFLIIGLFIGLLLAEQQHLLPIGVFIYYAIMSLLTFICYALDKRAAQQDGWRIRESRLHWLSLLGGWPGAMLGQQQLRHKSSKRSFRLMLWLMVLINLGLLFAILSPQGQALISFN</sequence>
<dbReference type="Pfam" id="PF06961">
    <property type="entry name" value="DUF1294"/>
    <property type="match status" value="1"/>
</dbReference>
<name>A0AAC9U285_9GAMM</name>
<organism evidence="3 4">
    <name type="scientific">Shewanella marisflavi</name>
    <dbReference type="NCBI Taxonomy" id="260364"/>
    <lineage>
        <taxon>Bacteria</taxon>
        <taxon>Pseudomonadati</taxon>
        <taxon>Pseudomonadota</taxon>
        <taxon>Gammaproteobacteria</taxon>
        <taxon>Alteromonadales</taxon>
        <taxon>Shewanellaceae</taxon>
        <taxon>Shewanella</taxon>
    </lineage>
</organism>
<evidence type="ECO:0000313" key="4">
    <source>
        <dbReference type="Proteomes" id="UP000198233"/>
    </source>
</evidence>
<dbReference type="KEGG" id="smav:CFF01_14600"/>
<protein>
    <recommendedName>
        <fullName evidence="5">DUF1294 domain-containing protein</fullName>
    </recommendedName>
</protein>
<keyword evidence="2" id="KW-0472">Membrane</keyword>
<keyword evidence="2" id="KW-0812">Transmembrane</keyword>
<keyword evidence="2" id="KW-1133">Transmembrane helix</keyword>
<feature type="region of interest" description="Disordered" evidence="1">
    <location>
        <begin position="1"/>
        <end position="37"/>
    </location>
</feature>
<evidence type="ECO:0000256" key="1">
    <source>
        <dbReference type="SAM" id="MobiDB-lite"/>
    </source>
</evidence>
<feature type="transmembrane region" description="Helical" evidence="2">
    <location>
        <begin position="66"/>
        <end position="87"/>
    </location>
</feature>
<feature type="transmembrane region" description="Helical" evidence="2">
    <location>
        <begin position="134"/>
        <end position="152"/>
    </location>
</feature>
<dbReference type="Proteomes" id="UP000198233">
    <property type="component" value="Chromosome"/>
</dbReference>
<accession>A0AAC9U285</accession>
<dbReference type="AlphaFoldDB" id="A0AAC9U285"/>
<proteinExistence type="predicted"/>
<dbReference type="EMBL" id="CP022272">
    <property type="protein sequence ID" value="ASJ97709.1"/>
    <property type="molecule type" value="Genomic_DNA"/>
</dbReference>